<feature type="signal peptide" evidence="1">
    <location>
        <begin position="1"/>
        <end position="21"/>
    </location>
</feature>
<proteinExistence type="predicted"/>
<keyword evidence="1" id="KW-0732">Signal</keyword>
<evidence type="ECO:0000313" key="2">
    <source>
        <dbReference type="EMBL" id="MDQ2065735.1"/>
    </source>
</evidence>
<evidence type="ECO:0000256" key="1">
    <source>
        <dbReference type="SAM" id="SignalP"/>
    </source>
</evidence>
<gene>
    <name evidence="2" type="ORF">Q9295_05085</name>
</gene>
<evidence type="ECO:0000313" key="3">
    <source>
        <dbReference type="Proteomes" id="UP001239680"/>
    </source>
</evidence>
<organism evidence="2 3">
    <name type="scientific">Pseudogemmobacter lacusdianii</name>
    <dbReference type="NCBI Taxonomy" id="3069608"/>
    <lineage>
        <taxon>Bacteria</taxon>
        <taxon>Pseudomonadati</taxon>
        <taxon>Pseudomonadota</taxon>
        <taxon>Alphaproteobacteria</taxon>
        <taxon>Rhodobacterales</taxon>
        <taxon>Paracoccaceae</taxon>
        <taxon>Pseudogemmobacter</taxon>
    </lineage>
</organism>
<keyword evidence="3" id="KW-1185">Reference proteome</keyword>
<reference evidence="2 3" key="1">
    <citation type="submission" date="2023-08" db="EMBL/GenBank/DDBJ databases">
        <title>Characterization of two Paracoccaceae strains isolated from Phycosphere and proposal of Xinfangfangia lacusdiani sp. nov.</title>
        <authorList>
            <person name="Deng Y."/>
            <person name="Zhang Y.Q."/>
        </authorList>
    </citation>
    <scope>NUCLEOTIDE SEQUENCE [LARGE SCALE GENOMIC DNA]</scope>
    <source>
        <strain evidence="2 3">CPCC 101601</strain>
    </source>
</reference>
<comment type="caution">
    <text evidence="2">The sequence shown here is derived from an EMBL/GenBank/DDBJ whole genome shotgun (WGS) entry which is preliminary data.</text>
</comment>
<protein>
    <submittedName>
        <fullName evidence="2">HlyU family transcriptional regulator</fullName>
    </submittedName>
</protein>
<name>A0ABU0VVF5_9RHOB</name>
<sequence>MSLFSWLFGSKSSAASAPATAAETYKDFSITPNPIKEGGHFRVAAKIEKDGKTHELIRADTMASLNQAVAISQSKAKQLIDEQGDRLFG</sequence>
<dbReference type="EMBL" id="JAVDBT010000004">
    <property type="protein sequence ID" value="MDQ2065735.1"/>
    <property type="molecule type" value="Genomic_DNA"/>
</dbReference>
<accession>A0ABU0VVF5</accession>
<dbReference type="RefSeq" id="WP_306679427.1">
    <property type="nucleotide sequence ID" value="NZ_JAVDBT010000004.1"/>
</dbReference>
<dbReference type="Proteomes" id="UP001239680">
    <property type="component" value="Unassembled WGS sequence"/>
</dbReference>
<dbReference type="Pfam" id="PF10115">
    <property type="entry name" value="HlyU"/>
    <property type="match status" value="1"/>
</dbReference>
<dbReference type="InterPro" id="IPR018772">
    <property type="entry name" value="Transcription_activator_HlyU"/>
</dbReference>
<feature type="chain" id="PRO_5046273793" evidence="1">
    <location>
        <begin position="22"/>
        <end position="89"/>
    </location>
</feature>